<dbReference type="Proteomes" id="UP001189429">
    <property type="component" value="Unassembled WGS sequence"/>
</dbReference>
<evidence type="ECO:0000313" key="2">
    <source>
        <dbReference type="EMBL" id="CAK0824932.1"/>
    </source>
</evidence>
<protein>
    <submittedName>
        <fullName evidence="2">Uncharacterized protein</fullName>
    </submittedName>
</protein>
<organism evidence="2 3">
    <name type="scientific">Prorocentrum cordatum</name>
    <dbReference type="NCBI Taxonomy" id="2364126"/>
    <lineage>
        <taxon>Eukaryota</taxon>
        <taxon>Sar</taxon>
        <taxon>Alveolata</taxon>
        <taxon>Dinophyceae</taxon>
        <taxon>Prorocentrales</taxon>
        <taxon>Prorocentraceae</taxon>
        <taxon>Prorocentrum</taxon>
    </lineage>
</organism>
<comment type="caution">
    <text evidence="2">The sequence shown here is derived from an EMBL/GenBank/DDBJ whole genome shotgun (WGS) entry which is preliminary data.</text>
</comment>
<dbReference type="EMBL" id="CAUYUJ010008779">
    <property type="protein sequence ID" value="CAK0824932.1"/>
    <property type="molecule type" value="Genomic_DNA"/>
</dbReference>
<name>A0ABN9S1Z4_9DINO</name>
<feature type="region of interest" description="Disordered" evidence="1">
    <location>
        <begin position="1"/>
        <end position="22"/>
    </location>
</feature>
<proteinExistence type="predicted"/>
<sequence length="387" mass="42033">MSWQQGQNSWQNSWQNGWGNGNQYQQQARLHWSGLTTEELRAAGEAKKNQDMEQTVSRCMSKLVPQLMEKMSSSSAAGPAGSSGPRGDSGVFTAPTPLRNEVDPALVDAVAERLSKRKSGALPAAQAPALKRTKGSDVRVPKKTTDTVHPVILLHWQASLGCARLPKASTTDSVVAAVLPDGAAVARAAESLKANAAHPLVKQLGKKPQKENKLRVALMLWAEDAVEACGNDDDEDADNDSVLALLTGGALGTDARLNAFDVAVVLAFAYCTRWQTPWAGAAGLATAATMYLSPSMPFWFRALLFGPGAENPSQHAMQFQPYMHSAPGPQPGFAQQAPWVQQGYPVYAWQQNPYATMQWQPPGYAAGFRDDLHGRYPRQWPGQWKWE</sequence>
<keyword evidence="3" id="KW-1185">Reference proteome</keyword>
<feature type="compositionally biased region" description="Low complexity" evidence="1">
    <location>
        <begin position="72"/>
        <end position="90"/>
    </location>
</feature>
<accession>A0ABN9S1Z4</accession>
<evidence type="ECO:0000313" key="3">
    <source>
        <dbReference type="Proteomes" id="UP001189429"/>
    </source>
</evidence>
<feature type="region of interest" description="Disordered" evidence="1">
    <location>
        <begin position="119"/>
        <end position="142"/>
    </location>
</feature>
<gene>
    <name evidence="2" type="ORF">PCOR1329_LOCUS25195</name>
</gene>
<evidence type="ECO:0000256" key="1">
    <source>
        <dbReference type="SAM" id="MobiDB-lite"/>
    </source>
</evidence>
<reference evidence="2" key="1">
    <citation type="submission" date="2023-10" db="EMBL/GenBank/DDBJ databases">
        <authorList>
            <person name="Chen Y."/>
            <person name="Shah S."/>
            <person name="Dougan E. K."/>
            <person name="Thang M."/>
            <person name="Chan C."/>
        </authorList>
    </citation>
    <scope>NUCLEOTIDE SEQUENCE [LARGE SCALE GENOMIC DNA]</scope>
</reference>
<feature type="region of interest" description="Disordered" evidence="1">
    <location>
        <begin position="68"/>
        <end position="97"/>
    </location>
</feature>